<dbReference type="CDD" id="cd07022">
    <property type="entry name" value="S49_Sppa_36K_type"/>
    <property type="match status" value="1"/>
</dbReference>
<evidence type="ECO:0000313" key="4">
    <source>
        <dbReference type="EMBL" id="SHF97718.1"/>
    </source>
</evidence>
<dbReference type="STRING" id="1302690.BUE76_10640"/>
<name>A0A1M5G1W1_9BACT</name>
<evidence type="ECO:0000256" key="1">
    <source>
        <dbReference type="ARBA" id="ARBA00008683"/>
    </source>
</evidence>
<dbReference type="PANTHER" id="PTHR42987:SF4">
    <property type="entry name" value="PROTEASE SOHB-RELATED"/>
    <property type="match status" value="1"/>
</dbReference>
<dbReference type="OrthoDB" id="869112at2"/>
<comment type="similarity">
    <text evidence="1">Belongs to the peptidase S49 family.</text>
</comment>
<feature type="domain" description="Peptidase S49" evidence="3">
    <location>
        <begin position="137"/>
        <end position="282"/>
    </location>
</feature>
<organism evidence="4 5">
    <name type="scientific">Cnuella takakiae</name>
    <dbReference type="NCBI Taxonomy" id="1302690"/>
    <lineage>
        <taxon>Bacteria</taxon>
        <taxon>Pseudomonadati</taxon>
        <taxon>Bacteroidota</taxon>
        <taxon>Chitinophagia</taxon>
        <taxon>Chitinophagales</taxon>
        <taxon>Chitinophagaceae</taxon>
        <taxon>Cnuella</taxon>
    </lineage>
</organism>
<dbReference type="AlphaFoldDB" id="A0A1M5G1W1"/>
<keyword evidence="5" id="KW-1185">Reference proteome</keyword>
<protein>
    <submittedName>
        <fullName evidence="4">Signal peptide peptidase SppA</fullName>
    </submittedName>
</protein>
<dbReference type="GO" id="GO:0008233">
    <property type="term" value="F:peptidase activity"/>
    <property type="evidence" value="ECO:0007669"/>
    <property type="project" value="InterPro"/>
</dbReference>
<dbReference type="InterPro" id="IPR029045">
    <property type="entry name" value="ClpP/crotonase-like_dom_sf"/>
</dbReference>
<evidence type="ECO:0000256" key="2">
    <source>
        <dbReference type="SAM" id="Coils"/>
    </source>
</evidence>
<accession>A0A1M5G1W1</accession>
<dbReference type="Pfam" id="PF01343">
    <property type="entry name" value="Peptidase_S49"/>
    <property type="match status" value="1"/>
</dbReference>
<reference evidence="4 5" key="1">
    <citation type="submission" date="2016-11" db="EMBL/GenBank/DDBJ databases">
        <authorList>
            <person name="Jaros S."/>
            <person name="Januszkiewicz K."/>
            <person name="Wedrychowicz H."/>
        </authorList>
    </citation>
    <scope>NUCLEOTIDE SEQUENCE [LARGE SCALE GENOMIC DNA]</scope>
    <source>
        <strain evidence="4 5">DSM 26897</strain>
    </source>
</reference>
<dbReference type="EMBL" id="FQUO01000015">
    <property type="protein sequence ID" value="SHF97718.1"/>
    <property type="molecule type" value="Genomic_DNA"/>
</dbReference>
<dbReference type="InterPro" id="IPR002142">
    <property type="entry name" value="Peptidase_S49"/>
</dbReference>
<keyword evidence="2" id="KW-0175">Coiled coil</keyword>
<dbReference type="GO" id="GO:0006508">
    <property type="term" value="P:proteolysis"/>
    <property type="evidence" value="ECO:0007669"/>
    <property type="project" value="InterPro"/>
</dbReference>
<dbReference type="Gene3D" id="3.90.226.10">
    <property type="entry name" value="2-enoyl-CoA Hydratase, Chain A, domain 1"/>
    <property type="match status" value="1"/>
</dbReference>
<feature type="coiled-coil region" evidence="2">
    <location>
        <begin position="315"/>
        <end position="394"/>
    </location>
</feature>
<evidence type="ECO:0000259" key="3">
    <source>
        <dbReference type="Pfam" id="PF01343"/>
    </source>
</evidence>
<proteinExistence type="inferred from homology"/>
<dbReference type="RefSeq" id="WP_073045994.1">
    <property type="nucleotide sequence ID" value="NZ_FQUO01000015.1"/>
</dbReference>
<dbReference type="PANTHER" id="PTHR42987">
    <property type="entry name" value="PEPTIDASE S49"/>
    <property type="match status" value="1"/>
</dbReference>
<dbReference type="Proteomes" id="UP000184368">
    <property type="component" value="Unassembled WGS sequence"/>
</dbReference>
<dbReference type="InterPro" id="IPR033855">
    <property type="entry name" value="Protein_C"/>
</dbReference>
<sequence>MDYKVASSIYGKPWLIEQGAAVEYISLLENIRQGKASFVKRPSAKLAAYALSSTVIAAPDNRYAAKEHPGYEGRTIAVLPVSGPLMKGDFCGWFGTASLRGELGKMEAAESIKTIVLHVDSPGGSVDGTQALAEAIRNSKKEVVAMVDGVCASAAYWIASQADRIVATSGTDLIGSIGTMFTIQDRSSYMEEMGVIVHEYYATKSTDKNRMFTEAQKGKGKALIQNLLDPLNELFLAAVRTGRGKALNEEKTLTGEIFLAAQAQELGLVDEVASMDATINALISKHSSKTSQITMKKTWAKISAILGLAAFNSSADLQDEHLDKLEASMADAETRSAELTTAQARVKELETAQAADKTRITELEGQLATANTNLTKANADLTKANAEVERLGKLDAGKFTEAKKDGDEFNDSKVDAAAMDFQQELLSKV</sequence>
<evidence type="ECO:0000313" key="5">
    <source>
        <dbReference type="Proteomes" id="UP000184368"/>
    </source>
</evidence>
<dbReference type="SUPFAM" id="SSF52096">
    <property type="entry name" value="ClpP/crotonase"/>
    <property type="match status" value="1"/>
</dbReference>
<gene>
    <name evidence="4" type="ORF">SAMN05444008_11566</name>
</gene>